<feature type="transmembrane region" description="Helical" evidence="8">
    <location>
        <begin position="403"/>
        <end position="425"/>
    </location>
</feature>
<dbReference type="SUPFAM" id="SSF82866">
    <property type="entry name" value="Multidrug efflux transporter AcrB transmembrane domain"/>
    <property type="match status" value="2"/>
</dbReference>
<evidence type="ECO:0000256" key="3">
    <source>
        <dbReference type="ARBA" id="ARBA00022475"/>
    </source>
</evidence>
<feature type="compositionally biased region" description="Low complexity" evidence="7">
    <location>
        <begin position="528"/>
        <end position="538"/>
    </location>
</feature>
<dbReference type="EMBL" id="CP046640">
    <property type="protein sequence ID" value="QTL98764.1"/>
    <property type="molecule type" value="Genomic_DNA"/>
</dbReference>
<feature type="region of interest" description="Disordered" evidence="7">
    <location>
        <begin position="512"/>
        <end position="602"/>
    </location>
</feature>
<feature type="transmembrane region" description="Helical" evidence="8">
    <location>
        <begin position="213"/>
        <end position="230"/>
    </location>
</feature>
<dbReference type="PANTHER" id="PTHR33406">
    <property type="entry name" value="MEMBRANE PROTEIN MJ1562-RELATED"/>
    <property type="match status" value="1"/>
</dbReference>
<evidence type="ECO:0000256" key="1">
    <source>
        <dbReference type="ARBA" id="ARBA00004651"/>
    </source>
</evidence>
<proteinExistence type="inferred from homology"/>
<dbReference type="Proteomes" id="UP000665020">
    <property type="component" value="Chromosome"/>
</dbReference>
<dbReference type="RefSeq" id="WP_230867160.1">
    <property type="nucleotide sequence ID" value="NZ_CP046640.1"/>
</dbReference>
<keyword evidence="5 8" id="KW-1133">Transmembrane helix</keyword>
<feature type="transmembrane region" description="Helical" evidence="8">
    <location>
        <begin position="779"/>
        <end position="801"/>
    </location>
</feature>
<feature type="transmembrane region" description="Helical" evidence="8">
    <location>
        <begin position="880"/>
        <end position="902"/>
    </location>
</feature>
<evidence type="ECO:0000256" key="7">
    <source>
        <dbReference type="SAM" id="MobiDB-lite"/>
    </source>
</evidence>
<feature type="transmembrane region" description="Helical" evidence="8">
    <location>
        <begin position="263"/>
        <end position="284"/>
    </location>
</feature>
<dbReference type="InterPro" id="IPR000731">
    <property type="entry name" value="SSD"/>
</dbReference>
<evidence type="ECO:0000259" key="9">
    <source>
        <dbReference type="PROSITE" id="PS50156"/>
    </source>
</evidence>
<evidence type="ECO:0000313" key="11">
    <source>
        <dbReference type="Proteomes" id="UP000665020"/>
    </source>
</evidence>
<keyword evidence="4 8" id="KW-0812">Transmembrane</keyword>
<evidence type="ECO:0000256" key="8">
    <source>
        <dbReference type="SAM" id="Phobius"/>
    </source>
</evidence>
<feature type="compositionally biased region" description="Polar residues" evidence="7">
    <location>
        <begin position="546"/>
        <end position="565"/>
    </location>
</feature>
<evidence type="ECO:0000313" key="10">
    <source>
        <dbReference type="EMBL" id="QTL98764.1"/>
    </source>
</evidence>
<comment type="subcellular location">
    <subcellularLocation>
        <location evidence="1">Cell membrane</location>
        <topology evidence="1">Multi-pass membrane protein</topology>
    </subcellularLocation>
</comment>
<dbReference type="PANTHER" id="PTHR33406:SF6">
    <property type="entry name" value="MEMBRANE PROTEIN YDGH-RELATED"/>
    <property type="match status" value="1"/>
</dbReference>
<feature type="transmembrane region" description="Helical" evidence="8">
    <location>
        <begin position="237"/>
        <end position="257"/>
    </location>
</feature>
<feature type="domain" description="SSD" evidence="9">
    <location>
        <begin position="237"/>
        <end position="368"/>
    </location>
</feature>
<feature type="transmembrane region" description="Helical" evidence="8">
    <location>
        <begin position="807"/>
        <end position="827"/>
    </location>
</feature>
<organism evidence="10 11">
    <name type="scientific">Iocasia fonsfrigidae</name>
    <dbReference type="NCBI Taxonomy" id="2682810"/>
    <lineage>
        <taxon>Bacteria</taxon>
        <taxon>Bacillati</taxon>
        <taxon>Bacillota</taxon>
        <taxon>Clostridia</taxon>
        <taxon>Halanaerobiales</taxon>
        <taxon>Halanaerobiaceae</taxon>
        <taxon>Iocasia</taxon>
    </lineage>
</organism>
<evidence type="ECO:0000256" key="4">
    <source>
        <dbReference type="ARBA" id="ARBA00022692"/>
    </source>
</evidence>
<dbReference type="Pfam" id="PF03176">
    <property type="entry name" value="MMPL"/>
    <property type="match status" value="2"/>
</dbReference>
<feature type="transmembrane region" description="Helical" evidence="8">
    <location>
        <begin position="854"/>
        <end position="874"/>
    </location>
</feature>
<dbReference type="Gene3D" id="1.20.1640.10">
    <property type="entry name" value="Multidrug efflux transporter AcrB transmembrane domain"/>
    <property type="match status" value="2"/>
</dbReference>
<sequence length="912" mass="101631">MDRILKQEKLIVVTILIITLLFAWQIPNIEINNDIEVFLPDNHISKITNNEIEYIFGGNDRMVVALKARDNKLFTRENISLIAELSDRIEEISGVDEVTSLSKADYIEGTAEGMVVEELVKETPVDNNQIYNLKEELLSWDLYRDNLYNSDLNATQILVSLKDNLRNEEKDHIYYQLKEISNSPDYKNFEIYIAGATAVNVLMGDKMIEDIKYLLPFIVIILVVALFLFFRKIFPVILTMVTVIISTIWAVGLMALLGVNMTLVSTVIPVLLIAVGSAYGIHILSHYYDDLIEEEGIISSQRHREIVLGTVKQIGKPVFLAGLTTVVGFGSLASSQIIPIRSFGIFTAIGIAAAFLVAILLIPALLLLKFGEGKEVSADQYQSRGHFETVITRLHELYAQKRISLLILIVIIFSVSLVGISRIIIDTPLIEMFKEDTEIRQADKFINENFSGTSLMNVMIEGEGQGSLTDPEILKGIDELEQYLMENMTEVGKVSSISDFIKRMNRVMHYPEEEIEQGEDTVLDEGSETTSSFFSGGSQDSKEESTSSFYSESMETDSESISSFYSDAGNDNKGDETTSSFYSSEHESSPAGESSQEEFVINSGPDKEKHISEYQFIELLNKSLLRADKLNLNGEELLELIKREMNFQGAAYNEIPYDLSKYPAVDKQGLKDLVSQYLLLYSGSLDDMINDQLEPDKAQILIQLNSPSNLVAAKVKKEVSKYSQEYFPEGYKVKISGNADMALAANNLIVHSQTMSIVISLIIVFIIVAISYRSILAGLYGIIPLTFSLLINFALMGYTGIKLDVGTAMVASIAIGIGVDYTIHFLARYHSERQKSSNLYQVTRKTLISTGKAIIFNATSVAAGFIVLLCSNFYPLVYLGLLIALTMFTSSLAALTILPLLLNIFKPAFISK</sequence>
<evidence type="ECO:0000256" key="5">
    <source>
        <dbReference type="ARBA" id="ARBA00022989"/>
    </source>
</evidence>
<dbReference type="PROSITE" id="PS50156">
    <property type="entry name" value="SSD"/>
    <property type="match status" value="2"/>
</dbReference>
<feature type="transmembrane region" description="Helical" evidence="8">
    <location>
        <begin position="344"/>
        <end position="368"/>
    </location>
</feature>
<comment type="similarity">
    <text evidence="2">Belongs to the resistance-nodulation-cell division (RND) (TC 2.A.6) family. MmpL subfamily.</text>
</comment>
<feature type="compositionally biased region" description="Acidic residues" evidence="7">
    <location>
        <begin position="513"/>
        <end position="527"/>
    </location>
</feature>
<dbReference type="AlphaFoldDB" id="A0A8A7KL00"/>
<gene>
    <name evidence="10" type="ORF">GM661_12710</name>
</gene>
<dbReference type="InterPro" id="IPR004869">
    <property type="entry name" value="MMPL_dom"/>
</dbReference>
<dbReference type="KEGG" id="ifn:GM661_12710"/>
<reference evidence="10" key="1">
    <citation type="submission" date="2019-12" db="EMBL/GenBank/DDBJ databases">
        <authorList>
            <person name="zhang j."/>
            <person name="sun C.M."/>
        </authorList>
    </citation>
    <scope>NUCLEOTIDE SEQUENCE</scope>
    <source>
        <strain evidence="10">NS-1</strain>
    </source>
</reference>
<dbReference type="GO" id="GO:0022857">
    <property type="term" value="F:transmembrane transporter activity"/>
    <property type="evidence" value="ECO:0007669"/>
    <property type="project" value="InterPro"/>
</dbReference>
<keyword evidence="11" id="KW-1185">Reference proteome</keyword>
<dbReference type="PRINTS" id="PR00702">
    <property type="entry name" value="ACRIFLAVINRP"/>
</dbReference>
<keyword evidence="3" id="KW-1003">Cell membrane</keyword>
<dbReference type="GO" id="GO:0005886">
    <property type="term" value="C:plasma membrane"/>
    <property type="evidence" value="ECO:0007669"/>
    <property type="project" value="UniProtKB-SubCell"/>
</dbReference>
<name>A0A8A7KL00_9FIRM</name>
<dbReference type="InterPro" id="IPR050545">
    <property type="entry name" value="Mycobact_MmpL"/>
</dbReference>
<accession>A0A8A7KL00</accession>
<dbReference type="InterPro" id="IPR001036">
    <property type="entry name" value="Acrflvin-R"/>
</dbReference>
<evidence type="ECO:0000256" key="6">
    <source>
        <dbReference type="ARBA" id="ARBA00023136"/>
    </source>
</evidence>
<protein>
    <submittedName>
        <fullName evidence="10">MMPL family transporter</fullName>
    </submittedName>
</protein>
<evidence type="ECO:0000256" key="2">
    <source>
        <dbReference type="ARBA" id="ARBA00010157"/>
    </source>
</evidence>
<feature type="domain" description="SSD" evidence="9">
    <location>
        <begin position="778"/>
        <end position="904"/>
    </location>
</feature>
<feature type="transmembrane region" description="Helical" evidence="8">
    <location>
        <begin position="318"/>
        <end position="338"/>
    </location>
</feature>
<keyword evidence="6 8" id="KW-0472">Membrane</keyword>
<feature type="transmembrane region" description="Helical" evidence="8">
    <location>
        <begin position="754"/>
        <end position="772"/>
    </location>
</feature>